<accession>A0A9N9BI24</accession>
<dbReference type="AlphaFoldDB" id="A0A9N9BI24"/>
<dbReference type="SUPFAM" id="SSF56112">
    <property type="entry name" value="Protein kinase-like (PK-like)"/>
    <property type="match status" value="1"/>
</dbReference>
<comment type="caution">
    <text evidence="1">The sequence shown here is derived from an EMBL/GenBank/DDBJ whole genome shotgun (WGS) entry which is preliminary data.</text>
</comment>
<name>A0A9N9BI24_9GLOM</name>
<protein>
    <submittedName>
        <fullName evidence="1">15995_t:CDS:1</fullName>
    </submittedName>
</protein>
<organism evidence="1 2">
    <name type="scientific">Cetraspora pellucida</name>
    <dbReference type="NCBI Taxonomy" id="1433469"/>
    <lineage>
        <taxon>Eukaryota</taxon>
        <taxon>Fungi</taxon>
        <taxon>Fungi incertae sedis</taxon>
        <taxon>Mucoromycota</taxon>
        <taxon>Glomeromycotina</taxon>
        <taxon>Glomeromycetes</taxon>
        <taxon>Diversisporales</taxon>
        <taxon>Gigasporaceae</taxon>
        <taxon>Cetraspora</taxon>
    </lineage>
</organism>
<dbReference type="EMBL" id="CAJVQA010003181">
    <property type="protein sequence ID" value="CAG8568749.1"/>
    <property type="molecule type" value="Genomic_DNA"/>
</dbReference>
<dbReference type="OrthoDB" id="2441172at2759"/>
<proteinExistence type="predicted"/>
<evidence type="ECO:0000313" key="2">
    <source>
        <dbReference type="Proteomes" id="UP000789759"/>
    </source>
</evidence>
<reference evidence="1" key="1">
    <citation type="submission" date="2021-06" db="EMBL/GenBank/DDBJ databases">
        <authorList>
            <person name="Kallberg Y."/>
            <person name="Tangrot J."/>
            <person name="Rosling A."/>
        </authorList>
    </citation>
    <scope>NUCLEOTIDE SEQUENCE</scope>
    <source>
        <strain evidence="1">FL966</strain>
    </source>
</reference>
<dbReference type="Proteomes" id="UP000789759">
    <property type="component" value="Unassembled WGS sequence"/>
</dbReference>
<evidence type="ECO:0000313" key="1">
    <source>
        <dbReference type="EMBL" id="CAG8568749.1"/>
    </source>
</evidence>
<keyword evidence="2" id="KW-1185">Reference proteome</keyword>
<dbReference type="Gene3D" id="1.10.510.10">
    <property type="entry name" value="Transferase(Phosphotransferase) domain 1"/>
    <property type="match status" value="1"/>
</dbReference>
<sequence length="125" mass="14307">MTEISSGKKSFDGIPFDIILAIKILKGNRPEFGKGTPKCYVKLAKRCMDSDPNERPTATIISSRIVAWIDEMEQKDEKEQKDDYDIKKQFLKADKLIPKIETPTYPSHIYTSKLIDTKEINKALN</sequence>
<dbReference type="InterPro" id="IPR011009">
    <property type="entry name" value="Kinase-like_dom_sf"/>
</dbReference>
<gene>
    <name evidence="1" type="ORF">CPELLU_LOCUS5551</name>
</gene>